<gene>
    <name evidence="5" type="ORF">GSOID_T00011043001</name>
</gene>
<dbReference type="Pfam" id="PF00046">
    <property type="entry name" value="Homeodomain"/>
    <property type="match status" value="1"/>
</dbReference>
<feature type="region of interest" description="Disordered" evidence="3">
    <location>
        <begin position="141"/>
        <end position="172"/>
    </location>
</feature>
<evidence type="ECO:0000313" key="5">
    <source>
        <dbReference type="EMBL" id="CBY19619.1"/>
    </source>
</evidence>
<evidence type="ECO:0000256" key="2">
    <source>
        <dbReference type="RuleBase" id="RU000682"/>
    </source>
</evidence>
<keyword evidence="1 2" id="KW-0539">Nucleus</keyword>
<dbReference type="GO" id="GO:0003677">
    <property type="term" value="F:DNA binding"/>
    <property type="evidence" value="ECO:0007669"/>
    <property type="project" value="UniProtKB-UniRule"/>
</dbReference>
<feature type="domain" description="Homeobox" evidence="4">
    <location>
        <begin position="417"/>
        <end position="477"/>
    </location>
</feature>
<reference evidence="5" key="1">
    <citation type="journal article" date="2010" name="Science">
        <title>Plasticity of animal genome architecture unmasked by rapid evolution of a pelagic tunicate.</title>
        <authorList>
            <person name="Denoeud F."/>
            <person name="Henriet S."/>
            <person name="Mungpakdee S."/>
            <person name="Aury J.M."/>
            <person name="Da Silva C."/>
            <person name="Brinkmann H."/>
            <person name="Mikhaleva J."/>
            <person name="Olsen L.C."/>
            <person name="Jubin C."/>
            <person name="Canestro C."/>
            <person name="Bouquet J.M."/>
            <person name="Danks G."/>
            <person name="Poulain J."/>
            <person name="Campsteijn C."/>
            <person name="Adamski M."/>
            <person name="Cross I."/>
            <person name="Yadetie F."/>
            <person name="Muffato M."/>
            <person name="Louis A."/>
            <person name="Butcher S."/>
            <person name="Tsagkogeorga G."/>
            <person name="Konrad A."/>
            <person name="Singh S."/>
            <person name="Jensen M.F."/>
            <person name="Cong E.H."/>
            <person name="Eikeseth-Otteraa H."/>
            <person name="Noel B."/>
            <person name="Anthouard V."/>
            <person name="Porcel B.M."/>
            <person name="Kachouri-Lafond R."/>
            <person name="Nishino A."/>
            <person name="Ugolini M."/>
            <person name="Chourrout P."/>
            <person name="Nishida H."/>
            <person name="Aasland R."/>
            <person name="Huzurbazar S."/>
            <person name="Westhof E."/>
            <person name="Delsuc F."/>
            <person name="Lehrach H."/>
            <person name="Reinhardt R."/>
            <person name="Weissenbach J."/>
            <person name="Roy S.W."/>
            <person name="Artiguenave F."/>
            <person name="Postlethwait J.H."/>
            <person name="Manak J.R."/>
            <person name="Thompson E.M."/>
            <person name="Jaillon O."/>
            <person name="Du Pasquier L."/>
            <person name="Boudinot P."/>
            <person name="Liberles D.A."/>
            <person name="Volff J.N."/>
            <person name="Philippe H."/>
            <person name="Lenhard B."/>
            <person name="Roest Crollius H."/>
            <person name="Wincker P."/>
            <person name="Chourrout D."/>
        </authorList>
    </citation>
    <scope>NUCLEOTIDE SEQUENCE [LARGE SCALE GENOMIC DNA]</scope>
</reference>
<protein>
    <recommendedName>
        <fullName evidence="4">Homeobox domain-containing protein</fullName>
    </recommendedName>
</protein>
<keyword evidence="6" id="KW-1185">Reference proteome</keyword>
<dbReference type="GO" id="GO:0005634">
    <property type="term" value="C:nucleus"/>
    <property type="evidence" value="ECO:0007669"/>
    <property type="project" value="UniProtKB-SubCell"/>
</dbReference>
<dbReference type="Proteomes" id="UP000001307">
    <property type="component" value="Unassembled WGS sequence"/>
</dbReference>
<evidence type="ECO:0000256" key="3">
    <source>
        <dbReference type="SAM" id="MobiDB-lite"/>
    </source>
</evidence>
<name>E4XHR2_OIKDI</name>
<evidence type="ECO:0000313" key="6">
    <source>
        <dbReference type="Proteomes" id="UP000001307"/>
    </source>
</evidence>
<dbReference type="AlphaFoldDB" id="E4XHR2"/>
<accession>E4XHR2</accession>
<dbReference type="PROSITE" id="PS50071">
    <property type="entry name" value="HOMEOBOX_2"/>
    <property type="match status" value="1"/>
</dbReference>
<proteinExistence type="predicted"/>
<keyword evidence="1 2" id="KW-0371">Homeobox</keyword>
<dbReference type="InterPro" id="IPR009057">
    <property type="entry name" value="Homeodomain-like_sf"/>
</dbReference>
<feature type="compositionally biased region" description="Low complexity" evidence="3">
    <location>
        <begin position="493"/>
        <end position="509"/>
    </location>
</feature>
<evidence type="ECO:0000256" key="1">
    <source>
        <dbReference type="PROSITE-ProRule" id="PRU00108"/>
    </source>
</evidence>
<evidence type="ECO:0000259" key="4">
    <source>
        <dbReference type="PROSITE" id="PS50071"/>
    </source>
</evidence>
<dbReference type="CDD" id="cd00086">
    <property type="entry name" value="homeodomain"/>
    <property type="match status" value="1"/>
</dbReference>
<dbReference type="SUPFAM" id="SSF46689">
    <property type="entry name" value="Homeodomain-like"/>
    <property type="match status" value="1"/>
</dbReference>
<dbReference type="EMBL" id="FN653052">
    <property type="protein sequence ID" value="CBY19619.1"/>
    <property type="molecule type" value="Genomic_DNA"/>
</dbReference>
<sequence length="578" mass="66231">MVSGKSKFLAGRQANFNHFSKKLARVKFLLQEAVNINACQGRGFELIYHNPNNYHSKQKRINKFYYYGKEFPAELKKSESKQFAKSKSILQNLVKIPGYTDRKIVVKQFLPEGTESLQRSIRGVFAFKFVGADYIETETGKNDDVSEEDFKPKTPHKKLEPASSKPSNVNPEPIVTGNTWTVSVLLNDLPTAWSDIRIGVDHLKRLIIPQGKFQRTVTRPDGVKIKSSNIWSKEIIVPDIVEMKPSIKFHNNVLKIECDLKPEFRTATTTKNDAEDPLPGGCETSKDFLLHEATYTAEEESLLEAAYENSPHTDPPELVLVKLGATLKTERRHIIEWFKQKRKNEKKKEADEINTDGTLFENTSTFTAEEEMLLEDAYLNNMNDPKTDMQLDHPPEMILVKLGSTLKKDRHTILDWFQQKKINQNGIEKNKRLLEKFFQKKNFPKKNEIKRICEQTGLSERNVWAWFRGRRRKARMANENVVFDLPKVINLNSASSQGPSSSSATHASSETIKEEAAPKIDNVYERLATDTEAVKIEVMEDDDEITMLEDDDGIKIEHFSDYEDDQPLTEALAKEMKS</sequence>
<keyword evidence="1 2" id="KW-0238">DNA-binding</keyword>
<dbReference type="InterPro" id="IPR001356">
    <property type="entry name" value="HD"/>
</dbReference>
<dbReference type="SMART" id="SM00389">
    <property type="entry name" value="HOX"/>
    <property type="match status" value="2"/>
</dbReference>
<feature type="DNA-binding region" description="Homeobox" evidence="1">
    <location>
        <begin position="419"/>
        <end position="478"/>
    </location>
</feature>
<dbReference type="OrthoDB" id="10566453at2759"/>
<feature type="compositionally biased region" description="Basic and acidic residues" evidence="3">
    <location>
        <begin position="141"/>
        <end position="160"/>
    </location>
</feature>
<feature type="region of interest" description="Disordered" evidence="3">
    <location>
        <begin position="493"/>
        <end position="514"/>
    </location>
</feature>
<dbReference type="Gene3D" id="1.10.10.60">
    <property type="entry name" value="Homeodomain-like"/>
    <property type="match status" value="2"/>
</dbReference>
<dbReference type="InParanoid" id="E4XHR2"/>
<organism evidence="5">
    <name type="scientific">Oikopleura dioica</name>
    <name type="common">Tunicate</name>
    <dbReference type="NCBI Taxonomy" id="34765"/>
    <lineage>
        <taxon>Eukaryota</taxon>
        <taxon>Metazoa</taxon>
        <taxon>Chordata</taxon>
        <taxon>Tunicata</taxon>
        <taxon>Appendicularia</taxon>
        <taxon>Copelata</taxon>
        <taxon>Oikopleuridae</taxon>
        <taxon>Oikopleura</taxon>
    </lineage>
</organism>
<comment type="subcellular location">
    <subcellularLocation>
        <location evidence="1 2">Nucleus</location>
    </subcellularLocation>
</comment>